<feature type="transmembrane region" description="Helical" evidence="8">
    <location>
        <begin position="219"/>
        <end position="239"/>
    </location>
</feature>
<protein>
    <submittedName>
        <fullName evidence="10">Inner membrane transport protein YnfM</fullName>
    </submittedName>
</protein>
<dbReference type="EMBL" id="CP046455">
    <property type="protein sequence ID" value="QGU08572.1"/>
    <property type="molecule type" value="Genomic_DNA"/>
</dbReference>
<accession>A0A6B8VSJ8</accession>
<feature type="transmembrane region" description="Helical" evidence="8">
    <location>
        <begin position="12"/>
        <end position="32"/>
    </location>
</feature>
<dbReference type="Proteomes" id="UP000424462">
    <property type="component" value="Chromosome"/>
</dbReference>
<keyword evidence="6 8" id="KW-1133">Transmembrane helix</keyword>
<gene>
    <name evidence="10" type="primary">ynfM</name>
    <name evidence="10" type="ORF">COCCU_13365</name>
</gene>
<evidence type="ECO:0000256" key="1">
    <source>
        <dbReference type="ARBA" id="ARBA00004651"/>
    </source>
</evidence>
<keyword evidence="5 8" id="KW-0812">Transmembrane</keyword>
<keyword evidence="3" id="KW-0813">Transport</keyword>
<evidence type="ECO:0000256" key="6">
    <source>
        <dbReference type="ARBA" id="ARBA00022989"/>
    </source>
</evidence>
<evidence type="ECO:0000256" key="7">
    <source>
        <dbReference type="ARBA" id="ARBA00023136"/>
    </source>
</evidence>
<evidence type="ECO:0000256" key="5">
    <source>
        <dbReference type="ARBA" id="ARBA00022692"/>
    </source>
</evidence>
<feature type="transmembrane region" description="Helical" evidence="8">
    <location>
        <begin position="307"/>
        <end position="331"/>
    </location>
</feature>
<evidence type="ECO:0000313" key="11">
    <source>
        <dbReference type="Proteomes" id="UP000424462"/>
    </source>
</evidence>
<feature type="transmembrane region" description="Helical" evidence="8">
    <location>
        <begin position="368"/>
        <end position="389"/>
    </location>
</feature>
<dbReference type="CDD" id="cd17324">
    <property type="entry name" value="MFS_NepI_like"/>
    <property type="match status" value="1"/>
</dbReference>
<feature type="transmembrane region" description="Helical" evidence="8">
    <location>
        <begin position="245"/>
        <end position="264"/>
    </location>
</feature>
<feature type="transmembrane region" description="Helical" evidence="8">
    <location>
        <begin position="107"/>
        <end position="128"/>
    </location>
</feature>
<dbReference type="InterPro" id="IPR020846">
    <property type="entry name" value="MFS_dom"/>
</dbReference>
<keyword evidence="4" id="KW-1003">Cell membrane</keyword>
<evidence type="ECO:0000256" key="8">
    <source>
        <dbReference type="SAM" id="Phobius"/>
    </source>
</evidence>
<dbReference type="Gene3D" id="1.20.1250.20">
    <property type="entry name" value="MFS general substrate transporter like domains"/>
    <property type="match status" value="2"/>
</dbReference>
<evidence type="ECO:0000256" key="4">
    <source>
        <dbReference type="ARBA" id="ARBA00022475"/>
    </source>
</evidence>
<dbReference type="InterPro" id="IPR011701">
    <property type="entry name" value="MFS"/>
</dbReference>
<feature type="transmembrane region" description="Helical" evidence="8">
    <location>
        <begin position="343"/>
        <end position="362"/>
    </location>
</feature>
<evidence type="ECO:0000259" key="9">
    <source>
        <dbReference type="PROSITE" id="PS50850"/>
    </source>
</evidence>
<organism evidence="10 11">
    <name type="scientific">Corynebacterium occultum</name>
    <dbReference type="NCBI Taxonomy" id="2675219"/>
    <lineage>
        <taxon>Bacteria</taxon>
        <taxon>Bacillati</taxon>
        <taxon>Actinomycetota</taxon>
        <taxon>Actinomycetes</taxon>
        <taxon>Mycobacteriales</taxon>
        <taxon>Corynebacteriaceae</taxon>
        <taxon>Corynebacterium</taxon>
    </lineage>
</organism>
<feature type="transmembrane region" description="Helical" evidence="8">
    <location>
        <begin position="140"/>
        <end position="158"/>
    </location>
</feature>
<feature type="transmembrane region" description="Helical" evidence="8">
    <location>
        <begin position="52"/>
        <end position="70"/>
    </location>
</feature>
<feature type="transmembrane region" description="Helical" evidence="8">
    <location>
        <begin position="170"/>
        <end position="190"/>
    </location>
</feature>
<sequence>MMEAGLRVGERTYKRATLAMLAAGLASFNAMYSTQAMLPTLVKELGISPTASALTVSATTGMLALCIVPLSILSERFGRGRILILSALLGTLLGLALPFVAGAGSLILLRGLQGALIAGVPAVAMTWLSEEVHPKDLGRAMGTYIAGTTLGGLSGRLIPAGVLEIADWRWALGISSAVALALAIAMALLLPRQKNFHPKQISFRSELSAMAGHWRNPRLSGLFLIAFLGMGSFVSVYNFLGFRLIESFGLSEGLVGLVFLMYLAGTWSSARTGDWSDKFGRDRTMIIAALLMLAALALTAVPKLGVVLTALFLFTAAFFTIHSAASGWVGTIATTHRAEASSMYLFCYYLGSSLLGWLSGFFFAEFGWAGMLLWLAGILLGLLVLVVFLTRREAPTPGAEAA</sequence>
<feature type="domain" description="Major facilitator superfamily (MFS) profile" evidence="9">
    <location>
        <begin position="15"/>
        <end position="395"/>
    </location>
</feature>
<feature type="transmembrane region" description="Helical" evidence="8">
    <location>
        <begin position="284"/>
        <end position="301"/>
    </location>
</feature>
<dbReference type="RefSeq" id="WP_156232192.1">
    <property type="nucleotide sequence ID" value="NZ_CP046455.1"/>
</dbReference>
<dbReference type="PANTHER" id="PTHR43271">
    <property type="entry name" value="BLL2771 PROTEIN"/>
    <property type="match status" value="1"/>
</dbReference>
<comment type="similarity">
    <text evidence="2">Belongs to the major facilitator superfamily.</text>
</comment>
<dbReference type="PANTHER" id="PTHR43271:SF1">
    <property type="entry name" value="INNER MEMBRANE TRANSPORT PROTEIN YNFM"/>
    <property type="match status" value="1"/>
</dbReference>
<evidence type="ECO:0000256" key="2">
    <source>
        <dbReference type="ARBA" id="ARBA00008335"/>
    </source>
</evidence>
<dbReference type="SUPFAM" id="SSF103473">
    <property type="entry name" value="MFS general substrate transporter"/>
    <property type="match status" value="1"/>
</dbReference>
<feature type="transmembrane region" description="Helical" evidence="8">
    <location>
        <begin position="82"/>
        <end position="101"/>
    </location>
</feature>
<keyword evidence="11" id="KW-1185">Reference proteome</keyword>
<reference evidence="10 11" key="1">
    <citation type="submission" date="2019-11" db="EMBL/GenBank/DDBJ databases">
        <title>Complete genome sequence of Corynebacterium kalinowskii 1959, a novel Corynebacterium species isolated from soil of a small paddock in Vilsendorf, Germany.</title>
        <authorList>
            <person name="Schaffert L."/>
            <person name="Ruwe M."/>
            <person name="Milse J."/>
            <person name="Hanuschka K."/>
            <person name="Ortseifen V."/>
            <person name="Droste J."/>
            <person name="Brandt D."/>
            <person name="Schlueter L."/>
            <person name="Kutter Y."/>
            <person name="Vinke S."/>
            <person name="Viehoefer P."/>
            <person name="Jacob L."/>
            <person name="Luebke N.-C."/>
            <person name="Schulte-Berndt E."/>
            <person name="Hain C."/>
            <person name="Linder M."/>
            <person name="Schmidt P."/>
            <person name="Wollenschlaeger L."/>
            <person name="Luttermann T."/>
            <person name="Thieme E."/>
            <person name="Hassa J."/>
            <person name="Haak M."/>
            <person name="Wittchen M."/>
            <person name="Mentz A."/>
            <person name="Persicke M."/>
            <person name="Busche T."/>
            <person name="Ruckert C."/>
        </authorList>
    </citation>
    <scope>NUCLEOTIDE SEQUENCE [LARGE SCALE GENOMIC DNA]</scope>
    <source>
        <strain evidence="10 11">2039</strain>
    </source>
</reference>
<name>A0A6B8VSJ8_9CORY</name>
<comment type="subcellular location">
    <subcellularLocation>
        <location evidence="1">Cell membrane</location>
        <topology evidence="1">Multi-pass membrane protein</topology>
    </subcellularLocation>
</comment>
<evidence type="ECO:0000313" key="10">
    <source>
        <dbReference type="EMBL" id="QGU08572.1"/>
    </source>
</evidence>
<dbReference type="KEGG" id="cok:COCCU_13365"/>
<dbReference type="Pfam" id="PF07690">
    <property type="entry name" value="MFS_1"/>
    <property type="match status" value="1"/>
</dbReference>
<evidence type="ECO:0000256" key="3">
    <source>
        <dbReference type="ARBA" id="ARBA00022448"/>
    </source>
</evidence>
<dbReference type="GO" id="GO:0022857">
    <property type="term" value="F:transmembrane transporter activity"/>
    <property type="evidence" value="ECO:0007669"/>
    <property type="project" value="InterPro"/>
</dbReference>
<dbReference type="GO" id="GO:0005886">
    <property type="term" value="C:plasma membrane"/>
    <property type="evidence" value="ECO:0007669"/>
    <property type="project" value="UniProtKB-SubCell"/>
</dbReference>
<keyword evidence="7 8" id="KW-0472">Membrane</keyword>
<dbReference type="PROSITE" id="PS50850">
    <property type="entry name" value="MFS"/>
    <property type="match status" value="1"/>
</dbReference>
<dbReference type="InterPro" id="IPR036259">
    <property type="entry name" value="MFS_trans_sf"/>
</dbReference>
<proteinExistence type="inferred from homology"/>
<dbReference type="AlphaFoldDB" id="A0A6B8VSJ8"/>